<dbReference type="AlphaFoldDB" id="A0A9W6QM58"/>
<evidence type="ECO:0000313" key="2">
    <source>
        <dbReference type="Proteomes" id="UP001165042"/>
    </source>
</evidence>
<keyword evidence="2" id="KW-1185">Reference proteome</keyword>
<protein>
    <recommendedName>
        <fullName evidence="3">Prenyltransferase and squalene oxidase repeat-containing protein</fullName>
    </recommendedName>
</protein>
<proteinExistence type="predicted"/>
<sequence length="303" mass="33462">MAGRAYVGRVKTLTEEAVDRAEDFVWRTARILDRRRYDLLFHDGPAEPVLAALAAYRNPDGGYGNALEPDGRGPGSQPVTTLTALHVLHEASASPDGVVEYLESITAEDGGVPFVHPNIRDYPRAPWWQVSDTYEGSLLPTANLVGALWQAGVTHPWIDSAADFCWTRIEALTTTHPYEALGCVGFLDNAPDRSRAEESAARVGRLVRDNGLVRIGADGTVPEGYNPAELHAPHEYASTPASLARAWFTDAELSASLDDLVDAQHDDGGWRVRWESWTPATEHEWAGWFTIESLRTLKAYDRW</sequence>
<accession>A0A9W6QM58</accession>
<dbReference type="InterPro" id="IPR008930">
    <property type="entry name" value="Terpenoid_cyclase/PrenylTrfase"/>
</dbReference>
<dbReference type="SUPFAM" id="SSF48239">
    <property type="entry name" value="Terpenoid cyclases/Protein prenyltransferases"/>
    <property type="match status" value="1"/>
</dbReference>
<comment type="caution">
    <text evidence="1">The sequence shown here is derived from an EMBL/GenBank/DDBJ whole genome shotgun (WGS) entry which is preliminary data.</text>
</comment>
<gene>
    <name evidence="1" type="ORF">Aglo03_18600</name>
</gene>
<dbReference type="EMBL" id="BSSD01000002">
    <property type="protein sequence ID" value="GLW91044.1"/>
    <property type="molecule type" value="Genomic_DNA"/>
</dbReference>
<organism evidence="1 2">
    <name type="scientific">Actinokineospora globicatena</name>
    <dbReference type="NCBI Taxonomy" id="103729"/>
    <lineage>
        <taxon>Bacteria</taxon>
        <taxon>Bacillati</taxon>
        <taxon>Actinomycetota</taxon>
        <taxon>Actinomycetes</taxon>
        <taxon>Pseudonocardiales</taxon>
        <taxon>Pseudonocardiaceae</taxon>
        <taxon>Actinokineospora</taxon>
    </lineage>
</organism>
<dbReference type="Proteomes" id="UP001165042">
    <property type="component" value="Unassembled WGS sequence"/>
</dbReference>
<evidence type="ECO:0008006" key="3">
    <source>
        <dbReference type="Google" id="ProtNLM"/>
    </source>
</evidence>
<evidence type="ECO:0000313" key="1">
    <source>
        <dbReference type="EMBL" id="GLW91044.1"/>
    </source>
</evidence>
<name>A0A9W6QM58_9PSEU</name>
<reference evidence="1" key="1">
    <citation type="submission" date="2023-02" db="EMBL/GenBank/DDBJ databases">
        <title>Actinokineospora globicatena NBRC 15670.</title>
        <authorList>
            <person name="Ichikawa N."/>
            <person name="Sato H."/>
            <person name="Tonouchi N."/>
        </authorList>
    </citation>
    <scope>NUCLEOTIDE SEQUENCE</scope>
    <source>
        <strain evidence="1">NBRC 15670</strain>
    </source>
</reference>